<dbReference type="Proteomes" id="UP000001785">
    <property type="component" value="Segment"/>
</dbReference>
<sequence>MTCVIYSHRQRKENIIMTTNRLDWTIEKKAQFIATYKDGTVLVARTREALNSQINEFEKTL</sequence>
<dbReference type="GeneID" id="2545998"/>
<dbReference type="OrthoDB" id="27827at10239"/>
<dbReference type="KEGG" id="vg:2545998"/>
<dbReference type="EMBL" id="AY283928">
    <property type="protein sequence ID" value="AAQ64096.1"/>
    <property type="molecule type" value="Genomic_DNA"/>
</dbReference>
<organism evidence="1 2">
    <name type="scientific">Vibrio phage KVP40 (isolate Vibrio parahaemolyticus/Japan/Matsuzaki/1991)</name>
    <name type="common">KVP40</name>
    <name type="synonym">Bacteriophage KVP40</name>
    <dbReference type="NCBI Taxonomy" id="75320"/>
    <lineage>
        <taxon>Viruses</taxon>
        <taxon>Duplodnaviria</taxon>
        <taxon>Heunggongvirae</taxon>
        <taxon>Uroviricota</taxon>
        <taxon>Caudoviricetes</taxon>
        <taxon>Pantevenvirales</taxon>
        <taxon>Straboviridae</taxon>
        <taxon>Schizotequatrovirus</taxon>
        <taxon>Schizotequatrovirus KVP40</taxon>
    </lineage>
</organism>
<proteinExistence type="predicted"/>
<accession>Q6WIC6</accession>
<reference evidence="1 2" key="1">
    <citation type="journal article" date="2003" name="J. Bacteriol.">
        <title>Complete genome sequence of the broad-host-range vibriophage KVP40: comparative genomics of a T4-related bacteriophage.</title>
        <authorList>
            <person name="Miller E."/>
            <person name="Heidelberg J."/>
            <person name="Eisen J."/>
            <person name="Nelson W."/>
            <person name="Durkin A."/>
            <person name="Ciecko A."/>
            <person name="Feldblyum T."/>
            <person name="White O."/>
            <person name="Paulsen I."/>
            <person name="Nierman W."/>
            <person name="Lee J."/>
            <person name="Szczypinski B."/>
            <person name="Fraser C."/>
        </authorList>
    </citation>
    <scope>NUCLEOTIDE SEQUENCE</scope>
    <source>
        <strain evidence="2">Isolate Vibrio parahaemolyticus/Japan/Matsuzaki /1991</strain>
    </source>
</reference>
<organismHost>
    <name type="scientific">Vibrio parahaemolyticus</name>
    <dbReference type="NCBI Taxonomy" id="670"/>
</organismHost>
<keyword evidence="2" id="KW-1185">Reference proteome</keyword>
<gene>
    <name evidence="1" type="ORF">KVP40.0025</name>
</gene>
<evidence type="ECO:0000313" key="2">
    <source>
        <dbReference type="Proteomes" id="UP000001785"/>
    </source>
</evidence>
<dbReference type="RefSeq" id="NP_899273.1">
    <property type="nucleotide sequence ID" value="NC_005083.2"/>
</dbReference>
<name>Q6WIC6_BPKVM</name>
<evidence type="ECO:0000313" key="1">
    <source>
        <dbReference type="EMBL" id="AAQ64096.1"/>
    </source>
</evidence>
<protein>
    <submittedName>
        <fullName evidence="1">Uncharacterized protein</fullName>
    </submittedName>
</protein>